<feature type="chain" id="PRO_5045326407" evidence="7">
    <location>
        <begin position="28"/>
        <end position="1178"/>
    </location>
</feature>
<keyword evidence="6" id="KW-0998">Cell outer membrane</keyword>
<feature type="signal peptide" evidence="7">
    <location>
        <begin position="1"/>
        <end position="27"/>
    </location>
</feature>
<comment type="subcellular location">
    <subcellularLocation>
        <location evidence="1">Cell outer membrane</location>
        <topology evidence="1">Multi-pass membrane protein</topology>
    </subcellularLocation>
</comment>
<keyword evidence="3" id="KW-1134">Transmembrane beta strand</keyword>
<dbReference type="SUPFAM" id="SSF49464">
    <property type="entry name" value="Carboxypeptidase regulatory domain-like"/>
    <property type="match status" value="1"/>
</dbReference>
<organism evidence="10 11">
    <name type="scientific">Sphingomonas brevis</name>
    <dbReference type="NCBI Taxonomy" id="2908206"/>
    <lineage>
        <taxon>Bacteria</taxon>
        <taxon>Pseudomonadati</taxon>
        <taxon>Pseudomonadota</taxon>
        <taxon>Alphaproteobacteria</taxon>
        <taxon>Sphingomonadales</taxon>
        <taxon>Sphingomonadaceae</taxon>
        <taxon>Sphingomonas</taxon>
    </lineage>
</organism>
<keyword evidence="7" id="KW-0732">Signal</keyword>
<dbReference type="Gene3D" id="2.60.40.1120">
    <property type="entry name" value="Carboxypeptidase-like, regulatory domain"/>
    <property type="match status" value="1"/>
</dbReference>
<evidence type="ECO:0000256" key="4">
    <source>
        <dbReference type="ARBA" id="ARBA00022692"/>
    </source>
</evidence>
<proteinExistence type="predicted"/>
<evidence type="ECO:0000256" key="5">
    <source>
        <dbReference type="ARBA" id="ARBA00023136"/>
    </source>
</evidence>
<evidence type="ECO:0000256" key="2">
    <source>
        <dbReference type="ARBA" id="ARBA00022448"/>
    </source>
</evidence>
<dbReference type="EMBL" id="JAMGBB010000001">
    <property type="protein sequence ID" value="MCL6740478.1"/>
    <property type="molecule type" value="Genomic_DNA"/>
</dbReference>
<dbReference type="InterPro" id="IPR039426">
    <property type="entry name" value="TonB-dep_rcpt-like"/>
</dbReference>
<dbReference type="InterPro" id="IPR036942">
    <property type="entry name" value="Beta-barrel_TonB_sf"/>
</dbReference>
<keyword evidence="2" id="KW-0813">Transport</keyword>
<dbReference type="PANTHER" id="PTHR30069">
    <property type="entry name" value="TONB-DEPENDENT OUTER MEMBRANE RECEPTOR"/>
    <property type="match status" value="1"/>
</dbReference>
<dbReference type="InterPro" id="IPR012910">
    <property type="entry name" value="Plug_dom"/>
</dbReference>
<reference evidence="10" key="1">
    <citation type="submission" date="2022-05" db="EMBL/GenBank/DDBJ databases">
        <authorList>
            <person name="Jo J.-H."/>
            <person name="Im W.-T."/>
        </authorList>
    </citation>
    <scope>NUCLEOTIDE SEQUENCE</scope>
    <source>
        <strain evidence="10">RB56-2</strain>
    </source>
</reference>
<accession>A0ABT0S7W6</accession>
<feature type="domain" description="TonB-dependent receptor plug" evidence="8">
    <location>
        <begin position="145"/>
        <end position="247"/>
    </location>
</feature>
<keyword evidence="4" id="KW-0812">Transmembrane</keyword>
<dbReference type="Pfam" id="PF07715">
    <property type="entry name" value="Plug"/>
    <property type="match status" value="1"/>
</dbReference>
<keyword evidence="5" id="KW-0472">Membrane</keyword>
<dbReference type="Gene3D" id="2.170.130.10">
    <property type="entry name" value="TonB-dependent receptor, plug domain"/>
    <property type="match status" value="1"/>
</dbReference>
<dbReference type="InterPro" id="IPR037066">
    <property type="entry name" value="Plug_dom_sf"/>
</dbReference>
<keyword evidence="11" id="KW-1185">Reference proteome</keyword>
<evidence type="ECO:0000256" key="7">
    <source>
        <dbReference type="SAM" id="SignalP"/>
    </source>
</evidence>
<evidence type="ECO:0000259" key="8">
    <source>
        <dbReference type="Pfam" id="PF07715"/>
    </source>
</evidence>
<evidence type="ECO:0000313" key="10">
    <source>
        <dbReference type="EMBL" id="MCL6740478.1"/>
    </source>
</evidence>
<sequence>MKKIVLLASSALVAPAVVVVAPMSAVAQQITTSIQGKVTNESGAAVANATVTVTDTRTGASRDISADSQGLFNAENLTTGGPYTVTAKADGYQGQTVDTIFTTLQGPTELTFSLSPVAEAADTQTIVVTAARVKATQLEIGPGTSFNTQALQAAPTFDRDIRDIIKADPRVSLDRQDVSSGGSGADRISCLGGNDRFNTFTVDGIPQSDIYGLNDTGFSSRSSTPVPYDAVREAQVQFAPFDVEYGQFTGCAINVVTKSGSNRFHGGGFYEFSNSDLRGDELPGIHLAPIQPDKRWGVNFSGPIIKDRLFFFGAYEKQTSGQSQDDGPAGAGYANEITAVTEAQFNQISQAILDIYGVDTGPLVHNRPFTNKRLFGRVDWQITDDHRLELTHQRLKENTVKTDDFNTTDRVVTGLNNYLNSGTDSKYSSVRLYSNWTDNFSTELRYAHSNVQDIQDPIGGGEAQSGSPITRIVVGVDNPGSAPDATIIAGPGFSRTANDLKTKLDQFKATANYDAGDHKLKLGFEYNHANLFNLFVQNATGTLVFRNFADLQNGILSNGTSTANPISTVTVPGTAAGAYINGTESGDINDAAASFSRTIYSLYAQDDWRVNDDLKLVGGIRVDWYSGDHPRLNEVFENRYGFGNDTGFSDLDPVILPRLGFTYNLPEFSVVKHSRLQGGVGIFSGGDPVVWFGNVFQNNGMGFGQGVSRGSVGGIPTGCPAGPLDVVDAGGNFTGFPQCVVDHASTLAATGNGFTQAVDPDLKLSTVWRANIGYQADVEFADTAFGRGWHVNLDYIYSQYKNPFTIADLSQAVDPRKGLNGYTIDGRPIYSTIDPLATGCSATLVEFNPTPIYDNVSNACFGGALPTNLSNRGEYLLTNAGSYRTHVASFVLQKNFDAGLLTSGGSSVFTFGYAYTNAHDRRNMYNSTAGSNFNVTSVFDRQDPDASRAFYETRHNITFSGNIREKFFDDLATSLGFTFVARSGRPYSLTFAGSGVFNANQSSSTNGNLVYLPTGLTDPNVSPLSTISASDMQLLVDFASSHKCAKKYIGSTIPRNTCTNDWYKDLDLRFSQELPGPGRLFGSPYGIKDKLTAYLMVDNFLNLLNKDWNNQHRRDFGGRQQIAGLTTTGVDANGKYIFANASPLVTNAATGLRPYDTANFINVSSSVWKLKLGISYEF</sequence>
<evidence type="ECO:0000259" key="9">
    <source>
        <dbReference type="Pfam" id="PF25183"/>
    </source>
</evidence>
<dbReference type="SUPFAM" id="SSF56935">
    <property type="entry name" value="Porins"/>
    <property type="match status" value="1"/>
</dbReference>
<dbReference type="InterPro" id="IPR008969">
    <property type="entry name" value="CarboxyPept-like_regulatory"/>
</dbReference>
<evidence type="ECO:0000313" key="11">
    <source>
        <dbReference type="Proteomes" id="UP001165383"/>
    </source>
</evidence>
<feature type="domain" description="TonB-dependent transporter Oar-like beta-barrel" evidence="9">
    <location>
        <begin position="256"/>
        <end position="1073"/>
    </location>
</feature>
<name>A0ABT0S7W6_9SPHN</name>
<dbReference type="RefSeq" id="WP_249914906.1">
    <property type="nucleotide sequence ID" value="NZ_JAMGBB010000001.1"/>
</dbReference>
<dbReference type="Proteomes" id="UP001165383">
    <property type="component" value="Unassembled WGS sequence"/>
</dbReference>
<protein>
    <submittedName>
        <fullName evidence="10">TonB-dependent receptor</fullName>
    </submittedName>
</protein>
<dbReference type="Gene3D" id="2.40.170.20">
    <property type="entry name" value="TonB-dependent receptor, beta-barrel domain"/>
    <property type="match status" value="1"/>
</dbReference>
<evidence type="ECO:0000256" key="6">
    <source>
        <dbReference type="ARBA" id="ARBA00023237"/>
    </source>
</evidence>
<keyword evidence="10" id="KW-0675">Receptor</keyword>
<dbReference type="InterPro" id="IPR057601">
    <property type="entry name" value="Oar-like_b-barrel"/>
</dbReference>
<comment type="caution">
    <text evidence="10">The sequence shown here is derived from an EMBL/GenBank/DDBJ whole genome shotgun (WGS) entry which is preliminary data.</text>
</comment>
<gene>
    <name evidence="10" type="ORF">LZ518_04950</name>
</gene>
<dbReference type="Pfam" id="PF25183">
    <property type="entry name" value="OMP_b-brl_4"/>
    <property type="match status" value="1"/>
</dbReference>
<dbReference type="PANTHER" id="PTHR30069:SF46">
    <property type="entry name" value="OAR PROTEIN"/>
    <property type="match status" value="1"/>
</dbReference>
<evidence type="ECO:0000256" key="3">
    <source>
        <dbReference type="ARBA" id="ARBA00022452"/>
    </source>
</evidence>
<evidence type="ECO:0000256" key="1">
    <source>
        <dbReference type="ARBA" id="ARBA00004571"/>
    </source>
</evidence>
<dbReference type="Pfam" id="PF13620">
    <property type="entry name" value="CarboxypepD_reg"/>
    <property type="match status" value="1"/>
</dbReference>